<evidence type="ECO:0000256" key="3">
    <source>
        <dbReference type="SAM" id="Phobius"/>
    </source>
</evidence>
<dbReference type="Gene3D" id="1.20.58.1690">
    <property type="match status" value="1"/>
</dbReference>
<feature type="domain" description="YARHG" evidence="4">
    <location>
        <begin position="341"/>
        <end position="426"/>
    </location>
</feature>
<dbReference type="AlphaFoldDB" id="A0A4R3JSZ6"/>
<keyword evidence="1" id="KW-0175">Coiled coil</keyword>
<name>A0A4R3JSZ6_9FIRM</name>
<evidence type="ECO:0000313" key="7">
    <source>
        <dbReference type="Proteomes" id="UP000294613"/>
    </source>
</evidence>
<reference evidence="6 7" key="2">
    <citation type="submission" date="2019-03" db="EMBL/GenBank/DDBJ databases">
        <title>Genomic Encyclopedia of Type Strains, Phase IV (KMG-IV): sequencing the most valuable type-strain genomes for metagenomic binning, comparative biology and taxonomic classification.</title>
        <authorList>
            <person name="Goeker M."/>
        </authorList>
    </citation>
    <scope>NUCLEOTIDE SEQUENCE [LARGE SCALE GENOMIC DNA]</scope>
    <source>
        <strain evidence="6 7">DSM 103426</strain>
    </source>
</reference>
<dbReference type="Proteomes" id="UP000702954">
    <property type="component" value="Unassembled WGS sequence"/>
</dbReference>
<evidence type="ECO:0000256" key="1">
    <source>
        <dbReference type="SAM" id="Coils"/>
    </source>
</evidence>
<keyword evidence="3" id="KW-0472">Membrane</keyword>
<feature type="region of interest" description="Disordered" evidence="2">
    <location>
        <begin position="21"/>
        <end position="59"/>
    </location>
</feature>
<feature type="coiled-coil region" evidence="1">
    <location>
        <begin position="188"/>
        <end position="220"/>
    </location>
</feature>
<gene>
    <name evidence="6" type="ORF">EDD74_101184</name>
    <name evidence="5" type="ORF">FAEUMB_05870</name>
</gene>
<feature type="transmembrane region" description="Helical" evidence="3">
    <location>
        <begin position="66"/>
        <end position="87"/>
    </location>
</feature>
<dbReference type="Proteomes" id="UP000294613">
    <property type="component" value="Unassembled WGS sequence"/>
</dbReference>
<proteinExistence type="predicted"/>
<dbReference type="Pfam" id="PF13308">
    <property type="entry name" value="YARHG"/>
    <property type="match status" value="1"/>
</dbReference>
<evidence type="ECO:0000313" key="6">
    <source>
        <dbReference type="EMBL" id="TCS70333.1"/>
    </source>
</evidence>
<evidence type="ECO:0000313" key="8">
    <source>
        <dbReference type="Proteomes" id="UP000702954"/>
    </source>
</evidence>
<protein>
    <submittedName>
        <fullName evidence="6">YARHG domain-containing protein</fullName>
    </submittedName>
</protein>
<organism evidence="6 7">
    <name type="scientific">Faecalimonas umbilicata</name>
    <dbReference type="NCBI Taxonomy" id="1912855"/>
    <lineage>
        <taxon>Bacteria</taxon>
        <taxon>Bacillati</taxon>
        <taxon>Bacillota</taxon>
        <taxon>Clostridia</taxon>
        <taxon>Lachnospirales</taxon>
        <taxon>Lachnospiraceae</taxon>
        <taxon>Faecalimonas</taxon>
    </lineage>
</organism>
<accession>A0A4R3JSZ6</accession>
<dbReference type="InterPro" id="IPR038434">
    <property type="entry name" value="YARHG_sf"/>
</dbReference>
<keyword evidence="8" id="KW-1185">Reference proteome</keyword>
<dbReference type="SMART" id="SM01324">
    <property type="entry name" value="YARHG"/>
    <property type="match status" value="1"/>
</dbReference>
<evidence type="ECO:0000256" key="2">
    <source>
        <dbReference type="SAM" id="MobiDB-lite"/>
    </source>
</evidence>
<sequence>MYCKYCGRKIQEGEICNCRSQNDSVRESGSQKNKQESEQPKKQKERPKKEKQSQSKKNGSWNKTPLVIAAVFLALAAVSFISLRFLLADTLSGGALEEIYPYLIYILPSAFAVIAAVAAVFGMSGRGKWIATAMTVVSVLGIAGIMGSMILAPYESSSGSVADYEKDDENDSVRVEKGEKKDEVSGQLEEIREDFEDGKLDYVEAKKELEEIDVDDLEQTQEKKYDSLVEDLGKGLEKEISEYTKISNYKYAIKHLTSISEELDEEDEVVNKLLKQCDADYMKYLEEESSRLIAEGTPKDAVQILEDAKELVRDQEKLEKLIATAEKAETDKKNAVAKKDSEYIIPDSNSRYLTESDISGLSLQQLNYAKNEIYARRGRKFDSVELQEYFGSKSWYRGTIEPSQFTNDMLNDYEIKNADLLSAREFAIDSGGYKLR</sequence>
<feature type="compositionally biased region" description="Basic and acidic residues" evidence="2">
    <location>
        <begin position="33"/>
        <end position="53"/>
    </location>
</feature>
<dbReference type="RefSeq" id="WP_116441128.1">
    <property type="nucleotide sequence ID" value="NZ_BHEO01000002.1"/>
</dbReference>
<dbReference type="InterPro" id="IPR025582">
    <property type="entry name" value="YARHG_dom"/>
</dbReference>
<keyword evidence="3" id="KW-1133">Transmembrane helix</keyword>
<feature type="region of interest" description="Disordered" evidence="2">
    <location>
        <begin position="161"/>
        <end position="183"/>
    </location>
</feature>
<comment type="caution">
    <text evidence="6">The sequence shown here is derived from an EMBL/GenBank/DDBJ whole genome shotgun (WGS) entry which is preliminary data.</text>
</comment>
<feature type="transmembrane region" description="Helical" evidence="3">
    <location>
        <begin position="99"/>
        <end position="122"/>
    </location>
</feature>
<feature type="compositionally biased region" description="Basic and acidic residues" evidence="2">
    <location>
        <begin position="171"/>
        <end position="183"/>
    </location>
</feature>
<feature type="coiled-coil region" evidence="1">
    <location>
        <begin position="308"/>
        <end position="338"/>
    </location>
</feature>
<dbReference type="EMBL" id="BHEO01000002">
    <property type="protein sequence ID" value="GBU04046.1"/>
    <property type="molecule type" value="Genomic_DNA"/>
</dbReference>
<evidence type="ECO:0000259" key="4">
    <source>
        <dbReference type="SMART" id="SM01324"/>
    </source>
</evidence>
<keyword evidence="3" id="KW-0812">Transmembrane</keyword>
<feature type="transmembrane region" description="Helical" evidence="3">
    <location>
        <begin position="129"/>
        <end position="151"/>
    </location>
</feature>
<evidence type="ECO:0000313" key="5">
    <source>
        <dbReference type="EMBL" id="GBU04046.1"/>
    </source>
</evidence>
<dbReference type="EMBL" id="SLZV01000001">
    <property type="protein sequence ID" value="TCS70333.1"/>
    <property type="molecule type" value="Genomic_DNA"/>
</dbReference>
<reference evidence="5 8" key="1">
    <citation type="journal article" date="2018" name="Int. J. Syst. Evol. Microbiol.">
        <title>Draft Genome Sequence of Faecalimonas umbilicata JCM 30896T, an Acetate-Producing Bacterium Isolated from Human Feces.</title>
        <authorList>
            <person name="Sakamoto M."/>
            <person name="Ikeyama N."/>
            <person name="Yuki M."/>
            <person name="Ohkuma M."/>
        </authorList>
    </citation>
    <scope>NUCLEOTIDE SEQUENCE [LARGE SCALE GENOMIC DNA]</scope>
    <source>
        <strain evidence="5 8">EGH7</strain>
    </source>
</reference>